<keyword evidence="1" id="KW-0732">Signal</keyword>
<evidence type="ECO:0000256" key="1">
    <source>
        <dbReference type="SAM" id="SignalP"/>
    </source>
</evidence>
<name>A0A7S2A2X2_TRICV</name>
<feature type="chain" id="PRO_5031370339" evidence="1">
    <location>
        <begin position="22"/>
        <end position="221"/>
    </location>
</feature>
<evidence type="ECO:0000313" key="2">
    <source>
        <dbReference type="EMBL" id="CAD9356271.1"/>
    </source>
</evidence>
<gene>
    <name evidence="2" type="ORF">OSIN01602_LOCUS18368</name>
</gene>
<sequence>MVSRPALLLFLSAALAGNAGAFSPVLQAPPLGVGHPLDSDLLRSQIGAGAASQYSFNDEHQLFCPSTGQNRGFLCTVEPPAVAKQVGDIGAKSASNIPHSIVSHVGVAGSVAAALESQNWGQCFYLADEAVVQRCSGLPDAVPRDWLEEARAAGKCIIYAVNTSLEKFSASSDVYVATPEDERGNAWRLSVDYRVAHINPSLFPSAVPSTPRVRFAGVDQI</sequence>
<reference evidence="2" key="1">
    <citation type="submission" date="2021-01" db="EMBL/GenBank/DDBJ databases">
        <authorList>
            <person name="Corre E."/>
            <person name="Pelletier E."/>
            <person name="Niang G."/>
            <person name="Scheremetjew M."/>
            <person name="Finn R."/>
            <person name="Kale V."/>
            <person name="Holt S."/>
            <person name="Cochrane G."/>
            <person name="Meng A."/>
            <person name="Brown T."/>
            <person name="Cohen L."/>
        </authorList>
    </citation>
    <scope>NUCLEOTIDE SEQUENCE</scope>
    <source>
        <strain evidence="2">Grunow 1884</strain>
    </source>
</reference>
<organism evidence="2">
    <name type="scientific">Trieres chinensis</name>
    <name type="common">Marine centric diatom</name>
    <name type="synonym">Odontella sinensis</name>
    <dbReference type="NCBI Taxonomy" id="1514140"/>
    <lineage>
        <taxon>Eukaryota</taxon>
        <taxon>Sar</taxon>
        <taxon>Stramenopiles</taxon>
        <taxon>Ochrophyta</taxon>
        <taxon>Bacillariophyta</taxon>
        <taxon>Mediophyceae</taxon>
        <taxon>Biddulphiophycidae</taxon>
        <taxon>Eupodiscales</taxon>
        <taxon>Parodontellaceae</taxon>
        <taxon>Trieres</taxon>
    </lineage>
</organism>
<proteinExistence type="predicted"/>
<protein>
    <submittedName>
        <fullName evidence="2">Uncharacterized protein</fullName>
    </submittedName>
</protein>
<feature type="signal peptide" evidence="1">
    <location>
        <begin position="1"/>
        <end position="21"/>
    </location>
</feature>
<accession>A0A7S2A2X2</accession>
<dbReference type="EMBL" id="HBGO01031898">
    <property type="protein sequence ID" value="CAD9356271.1"/>
    <property type="molecule type" value="Transcribed_RNA"/>
</dbReference>
<dbReference type="AlphaFoldDB" id="A0A7S2A2X2"/>